<organism evidence="2 3">
    <name type="scientific">Alsobacter metallidurans</name>
    <dbReference type="NCBI Taxonomy" id="340221"/>
    <lineage>
        <taxon>Bacteria</taxon>
        <taxon>Pseudomonadati</taxon>
        <taxon>Pseudomonadota</taxon>
        <taxon>Alphaproteobacteria</taxon>
        <taxon>Hyphomicrobiales</taxon>
        <taxon>Alsobacteraceae</taxon>
        <taxon>Alsobacter</taxon>
    </lineage>
</organism>
<dbReference type="PANTHER" id="PTHR38598:SF1">
    <property type="entry name" value="INNER MEMBRANE PROTEIN YJCH"/>
    <property type="match status" value="1"/>
</dbReference>
<feature type="transmembrane region" description="Helical" evidence="1">
    <location>
        <begin position="25"/>
        <end position="47"/>
    </location>
</feature>
<name>A0A917IA87_9HYPH</name>
<dbReference type="GO" id="GO:0005886">
    <property type="term" value="C:plasma membrane"/>
    <property type="evidence" value="ECO:0007669"/>
    <property type="project" value="TreeGrafter"/>
</dbReference>
<dbReference type="Proteomes" id="UP000603912">
    <property type="component" value="Unassembled WGS sequence"/>
</dbReference>
<keyword evidence="1" id="KW-1133">Transmembrane helix</keyword>
<proteinExistence type="predicted"/>
<evidence type="ECO:0000256" key="1">
    <source>
        <dbReference type="SAM" id="Phobius"/>
    </source>
</evidence>
<accession>A0A917IA87</accession>
<dbReference type="Pfam" id="PF04341">
    <property type="entry name" value="DUF485"/>
    <property type="match status" value="1"/>
</dbReference>
<dbReference type="AlphaFoldDB" id="A0A917IA87"/>
<reference evidence="2" key="2">
    <citation type="submission" date="2020-09" db="EMBL/GenBank/DDBJ databases">
        <authorList>
            <person name="Sun Q."/>
            <person name="Zhou Y."/>
        </authorList>
    </citation>
    <scope>NUCLEOTIDE SEQUENCE</scope>
    <source>
        <strain evidence="2">CGMCC 1.12214</strain>
    </source>
</reference>
<gene>
    <name evidence="2" type="ORF">GCM10007036_32840</name>
</gene>
<keyword evidence="1" id="KW-0812">Transmembrane</keyword>
<protein>
    <submittedName>
        <fullName evidence="2">Membrane protein</fullName>
    </submittedName>
</protein>
<keyword evidence="1" id="KW-0472">Membrane</keyword>
<evidence type="ECO:0000313" key="3">
    <source>
        <dbReference type="Proteomes" id="UP000603912"/>
    </source>
</evidence>
<evidence type="ECO:0000313" key="2">
    <source>
        <dbReference type="EMBL" id="GGH25610.1"/>
    </source>
</evidence>
<feature type="transmembrane region" description="Helical" evidence="1">
    <location>
        <begin position="59"/>
        <end position="83"/>
    </location>
</feature>
<sequence>MATASYETIEKNPSYQELVRKRSSFGWSLSAAMLVIYFGFILLVGYAPKVLGIPLGTGVMTVGIPVGLLVIISAFVLTGVYVARANAEYDVLVRKIVEDAK</sequence>
<dbReference type="InterPro" id="IPR007436">
    <property type="entry name" value="DUF485"/>
</dbReference>
<comment type="caution">
    <text evidence="2">The sequence shown here is derived from an EMBL/GenBank/DDBJ whole genome shotgun (WGS) entry which is preliminary data.</text>
</comment>
<reference evidence="2" key="1">
    <citation type="journal article" date="2014" name="Int. J. Syst. Evol. Microbiol.">
        <title>Complete genome sequence of Corynebacterium casei LMG S-19264T (=DSM 44701T), isolated from a smear-ripened cheese.</title>
        <authorList>
            <consortium name="US DOE Joint Genome Institute (JGI-PGF)"/>
            <person name="Walter F."/>
            <person name="Albersmeier A."/>
            <person name="Kalinowski J."/>
            <person name="Ruckert C."/>
        </authorList>
    </citation>
    <scope>NUCLEOTIDE SEQUENCE</scope>
    <source>
        <strain evidence="2">CGMCC 1.12214</strain>
    </source>
</reference>
<keyword evidence="3" id="KW-1185">Reference proteome</keyword>
<dbReference type="EMBL" id="BMES01000002">
    <property type="protein sequence ID" value="GGH25610.1"/>
    <property type="molecule type" value="Genomic_DNA"/>
</dbReference>
<dbReference type="RefSeq" id="WP_188518796.1">
    <property type="nucleotide sequence ID" value="NZ_BMES01000002.1"/>
</dbReference>
<dbReference type="InterPro" id="IPR052959">
    <property type="entry name" value="Inner_membrane_assoc"/>
</dbReference>
<dbReference type="PANTHER" id="PTHR38598">
    <property type="entry name" value="INNER MEMBRANE PROTEIN YJCH"/>
    <property type="match status" value="1"/>
</dbReference>